<dbReference type="AlphaFoldDB" id="A0A8M1KGW4"/>
<dbReference type="OrthoDB" id="8434564at2759"/>
<evidence type="ECO:0000313" key="4">
    <source>
        <dbReference type="RefSeq" id="XP_042563137.1"/>
    </source>
</evidence>
<dbReference type="PROSITE" id="PS50835">
    <property type="entry name" value="IG_LIKE"/>
    <property type="match status" value="1"/>
</dbReference>
<feature type="chain" id="PRO_5035482672" evidence="1">
    <location>
        <begin position="24"/>
        <end position="253"/>
    </location>
</feature>
<accession>A0A8M1KGW4</accession>
<evidence type="ECO:0000256" key="1">
    <source>
        <dbReference type="SAM" id="SignalP"/>
    </source>
</evidence>
<reference evidence="4" key="1">
    <citation type="submission" date="2025-08" db="UniProtKB">
        <authorList>
            <consortium name="RefSeq"/>
        </authorList>
    </citation>
    <scope>IDENTIFICATION</scope>
</reference>
<sequence>MKMEILQECGVLLCVLVFAFARSENEIIKLRSPDSVSSQCHTHTTMSCKITSQDEPSISMFAWIGPGGATLCKLDERGGVVFNDSAVSCTYRDKQLDLTIRHTKPIHEGRYICKLRSNLGGKHSYTQLKLRECHNQLHYHILDGNVTCGARGVYPEAHIHWFQGPQNLTHSSVSHPSIPAEDGTFEVASTLPHQHQSALNCSLWSPSTGRLLSSIQMSPPASPPQSRDTFSRATSFGAVGTTVTLFAVALILL</sequence>
<dbReference type="GeneID" id="122132518"/>
<evidence type="ECO:0000259" key="2">
    <source>
        <dbReference type="PROSITE" id="PS50835"/>
    </source>
</evidence>
<organism evidence="3 4">
    <name type="scientific">Clupea harengus</name>
    <name type="common">Atlantic herring</name>
    <dbReference type="NCBI Taxonomy" id="7950"/>
    <lineage>
        <taxon>Eukaryota</taxon>
        <taxon>Metazoa</taxon>
        <taxon>Chordata</taxon>
        <taxon>Craniata</taxon>
        <taxon>Vertebrata</taxon>
        <taxon>Euteleostomi</taxon>
        <taxon>Actinopterygii</taxon>
        <taxon>Neopterygii</taxon>
        <taxon>Teleostei</taxon>
        <taxon>Clupei</taxon>
        <taxon>Clupeiformes</taxon>
        <taxon>Clupeoidei</taxon>
        <taxon>Clupeidae</taxon>
        <taxon>Clupea</taxon>
    </lineage>
</organism>
<evidence type="ECO:0000313" key="3">
    <source>
        <dbReference type="Proteomes" id="UP000515152"/>
    </source>
</evidence>
<dbReference type="InterPro" id="IPR007110">
    <property type="entry name" value="Ig-like_dom"/>
</dbReference>
<protein>
    <submittedName>
        <fullName evidence="4">Uncharacterized protein LOC122132518</fullName>
    </submittedName>
</protein>
<dbReference type="CDD" id="cd00096">
    <property type="entry name" value="Ig"/>
    <property type="match status" value="1"/>
</dbReference>
<dbReference type="Proteomes" id="UP000515152">
    <property type="component" value="Unplaced"/>
</dbReference>
<proteinExistence type="predicted"/>
<feature type="domain" description="Ig-like" evidence="2">
    <location>
        <begin position="45"/>
        <end position="129"/>
    </location>
</feature>
<feature type="signal peptide" evidence="1">
    <location>
        <begin position="1"/>
        <end position="23"/>
    </location>
</feature>
<gene>
    <name evidence="4" type="primary">LOC122132518</name>
</gene>
<keyword evidence="1" id="KW-0732">Signal</keyword>
<name>A0A8M1KGW4_CLUHA</name>
<keyword evidence="3" id="KW-1185">Reference proteome</keyword>
<dbReference type="RefSeq" id="XP_042563137.1">
    <property type="nucleotide sequence ID" value="XM_042707203.1"/>
</dbReference>
<dbReference type="KEGG" id="char:122132518"/>